<dbReference type="EMBL" id="VDGT01000007">
    <property type="protein sequence ID" value="TNM30561.1"/>
    <property type="molecule type" value="Genomic_DNA"/>
</dbReference>
<name>A0A5C4V418_9ACTN</name>
<proteinExistence type="predicted"/>
<dbReference type="AlphaFoldDB" id="A0A5C4V418"/>
<sequence>MTDCLSVQLFSEHTVTAYVFTVEERTWVGLADQPAARPKAWSRIWSSHRPLAQVEIGHFLRQLTEALELLEREDAEGVTRTTVVGHYFFAGWEYWGPGNPAPLLPSTAADYVGEAQAVPFGEMTRSQPPGEDA</sequence>
<comment type="caution">
    <text evidence="1">The sequence shown here is derived from an EMBL/GenBank/DDBJ whole genome shotgun (WGS) entry which is preliminary data.</text>
</comment>
<organism evidence="1 2">
    <name type="scientific">Streptomyces sedi</name>
    <dbReference type="NCBI Taxonomy" id="555059"/>
    <lineage>
        <taxon>Bacteria</taxon>
        <taxon>Bacillati</taxon>
        <taxon>Actinomycetota</taxon>
        <taxon>Actinomycetes</taxon>
        <taxon>Kitasatosporales</taxon>
        <taxon>Streptomycetaceae</taxon>
        <taxon>Streptomyces</taxon>
    </lineage>
</organism>
<evidence type="ECO:0000313" key="1">
    <source>
        <dbReference type="EMBL" id="TNM30561.1"/>
    </source>
</evidence>
<gene>
    <name evidence="1" type="ORF">FH715_11165</name>
</gene>
<dbReference type="OrthoDB" id="4860786at2"/>
<dbReference type="Proteomes" id="UP000311713">
    <property type="component" value="Unassembled WGS sequence"/>
</dbReference>
<keyword evidence="2" id="KW-1185">Reference proteome</keyword>
<evidence type="ECO:0000313" key="2">
    <source>
        <dbReference type="Proteomes" id="UP000311713"/>
    </source>
</evidence>
<reference evidence="1 2" key="1">
    <citation type="submission" date="2019-06" db="EMBL/GenBank/DDBJ databases">
        <title>Draft genome of Streptomyces sedi sp. JCM16909.</title>
        <authorList>
            <person name="Klykleung N."/>
            <person name="Tanasupawat S."/>
            <person name="Kudo T."/>
            <person name="Yuki M."/>
            <person name="Ohkuma M."/>
        </authorList>
    </citation>
    <scope>NUCLEOTIDE SEQUENCE [LARGE SCALE GENOMIC DNA]</scope>
    <source>
        <strain evidence="1 2">JCM 16909</strain>
    </source>
</reference>
<dbReference type="RefSeq" id="WP_139643918.1">
    <property type="nucleotide sequence ID" value="NZ_BAAAZS010000058.1"/>
</dbReference>
<accession>A0A5C4V418</accession>
<protein>
    <submittedName>
        <fullName evidence="1">Uncharacterized protein</fullName>
    </submittedName>
</protein>